<protein>
    <submittedName>
        <fullName evidence="4">EB domain-containing protein</fullName>
    </submittedName>
</protein>
<dbReference type="AlphaFoldDB" id="A0A0N4W906"/>
<dbReference type="Pfam" id="PF01683">
    <property type="entry name" value="EB"/>
    <property type="match status" value="1"/>
</dbReference>
<dbReference type="WBParaSite" id="HPLM_0000673501-mRNA-1">
    <property type="protein sequence ID" value="HPLM_0000673501-mRNA-1"/>
    <property type="gene ID" value="HPLM_0000673501"/>
</dbReference>
<evidence type="ECO:0000313" key="4">
    <source>
        <dbReference type="WBParaSite" id="HPLM_0000673501-mRNA-1"/>
    </source>
</evidence>
<dbReference type="Proteomes" id="UP000268014">
    <property type="component" value="Unassembled WGS sequence"/>
</dbReference>
<proteinExistence type="predicted"/>
<gene>
    <name evidence="2" type="ORF">HPLM_LOCUS6727</name>
</gene>
<evidence type="ECO:0000313" key="2">
    <source>
        <dbReference type="EMBL" id="VDO29856.1"/>
    </source>
</evidence>
<feature type="domain" description="EB" evidence="1">
    <location>
        <begin position="402"/>
        <end position="462"/>
    </location>
</feature>
<reference evidence="2 3" key="2">
    <citation type="submission" date="2018-11" db="EMBL/GenBank/DDBJ databases">
        <authorList>
            <consortium name="Pathogen Informatics"/>
        </authorList>
    </citation>
    <scope>NUCLEOTIDE SEQUENCE [LARGE SCALE GENOMIC DNA]</scope>
    <source>
        <strain evidence="2 3">MHpl1</strain>
    </source>
</reference>
<dbReference type="InterPro" id="IPR006150">
    <property type="entry name" value="Cys_repeat_1"/>
</dbReference>
<name>A0A0N4W906_HAEPC</name>
<evidence type="ECO:0000313" key="3">
    <source>
        <dbReference type="Proteomes" id="UP000268014"/>
    </source>
</evidence>
<reference evidence="4" key="1">
    <citation type="submission" date="2017-02" db="UniProtKB">
        <authorList>
            <consortium name="WormBaseParasite"/>
        </authorList>
    </citation>
    <scope>IDENTIFICATION</scope>
</reference>
<dbReference type="SMART" id="SM00289">
    <property type="entry name" value="WR1"/>
    <property type="match status" value="4"/>
</dbReference>
<keyword evidence="3" id="KW-1185">Reference proteome</keyword>
<dbReference type="OrthoDB" id="5853212at2759"/>
<accession>A0A0N4W906</accession>
<evidence type="ECO:0000259" key="1">
    <source>
        <dbReference type="Pfam" id="PF01683"/>
    </source>
</evidence>
<dbReference type="OMA" id="PNTHVCC"/>
<dbReference type="STRING" id="6290.A0A0N4W906"/>
<sequence>MSAPALNFRVNHADIELELKAVRMEFFHDHRIEKKSLVIVSEHYCPGGGSVVIGYDGKLSTCDMLRQCGPNQICNPQCGLCCTKLRTCPRPAKTMLNAITGKPVMCQIKFGQIMPCPDSGYCETKTGFCCKSDNIAPKPLPFEEKYGGTSPSPVKSGRPFPVSVRTLPWRGQLCLVRDGCDGGAVCTCDSGGKCRCECPAELGYTIAADGKTCKRVRRRLKEKCKTDMECSSAFSECTTGGCRCRKGFQRDGSDGCKPISYKCVNNGQPLMISGKIVSCSMRSAAAKLMFSSQKRKPMKAKNTTKLVSTNSSLSDWSERDDCPDKYYCVPLFDDAMKPGFYEGFCCPLPGENHPVCPVGEPHETSAPPDYGCDHCPMEYYCHKDAVFSNQPICCPKPCISMEDIYYDGQCYSTAYYGDSCHISAQCSPSRNSTDEFSENSPLECVKGVCVCRAGYSHIEGECKRVMCTIGLRGEPSVDRNNQLIRCARSDDCSQGQMCDPNTHVCCKGANRCPKGYVENGLLCENDKCQRPGSLCFRAKTGKDARKDTWKMVCCARTTNANDPAVSAFGPRQGR</sequence>
<organism evidence="4">
    <name type="scientific">Haemonchus placei</name>
    <name type="common">Barber's pole worm</name>
    <dbReference type="NCBI Taxonomy" id="6290"/>
    <lineage>
        <taxon>Eukaryota</taxon>
        <taxon>Metazoa</taxon>
        <taxon>Ecdysozoa</taxon>
        <taxon>Nematoda</taxon>
        <taxon>Chromadorea</taxon>
        <taxon>Rhabditida</taxon>
        <taxon>Rhabditina</taxon>
        <taxon>Rhabditomorpha</taxon>
        <taxon>Strongyloidea</taxon>
        <taxon>Trichostrongylidae</taxon>
        <taxon>Haemonchus</taxon>
    </lineage>
</organism>
<dbReference type="EMBL" id="UZAF01016538">
    <property type="protein sequence ID" value="VDO29856.1"/>
    <property type="molecule type" value="Genomic_DNA"/>
</dbReference>
<dbReference type="InterPro" id="IPR006149">
    <property type="entry name" value="EB_dom"/>
</dbReference>